<evidence type="ECO:0000256" key="3">
    <source>
        <dbReference type="ARBA" id="ARBA00006958"/>
    </source>
</evidence>
<evidence type="ECO:0000256" key="6">
    <source>
        <dbReference type="ARBA" id="ARBA00022801"/>
    </source>
</evidence>
<dbReference type="AlphaFoldDB" id="A0AAD9QUD7"/>
<keyword evidence="7" id="KW-0539">Nucleus</keyword>
<evidence type="ECO:0000256" key="2">
    <source>
        <dbReference type="ARBA" id="ARBA00004123"/>
    </source>
</evidence>
<keyword evidence="4" id="KW-0540">Nuclease</keyword>
<gene>
    <name evidence="9" type="ORF">P5673_008417</name>
</gene>
<evidence type="ECO:0000313" key="9">
    <source>
        <dbReference type="EMBL" id="KAK2567579.1"/>
    </source>
</evidence>
<reference evidence="9" key="1">
    <citation type="journal article" date="2023" name="G3 (Bethesda)">
        <title>Whole genome assembly and annotation of the endangered Caribbean coral Acropora cervicornis.</title>
        <authorList>
            <person name="Selwyn J.D."/>
            <person name="Vollmer S.V."/>
        </authorList>
    </citation>
    <scope>NUCLEOTIDE SEQUENCE</scope>
    <source>
        <strain evidence="9">K2</strain>
    </source>
</reference>
<dbReference type="GO" id="GO:0005634">
    <property type="term" value="C:nucleus"/>
    <property type="evidence" value="ECO:0007669"/>
    <property type="project" value="UniProtKB-SubCell"/>
</dbReference>
<dbReference type="EMBL" id="JARQWQ010000014">
    <property type="protein sequence ID" value="KAK2567579.1"/>
    <property type="molecule type" value="Genomic_DNA"/>
</dbReference>
<keyword evidence="5" id="KW-0479">Metal-binding</keyword>
<comment type="caution">
    <text evidence="9">The sequence shown here is derived from an EMBL/GenBank/DDBJ whole genome shotgun (WGS) entry which is preliminary data.</text>
</comment>
<comment type="subcellular location">
    <subcellularLocation>
        <location evidence="2">Nucleus</location>
    </subcellularLocation>
</comment>
<comment type="cofactor">
    <cofactor evidence="1">
        <name>a divalent metal cation</name>
        <dbReference type="ChEBI" id="CHEBI:60240"/>
    </cofactor>
</comment>
<evidence type="ECO:0000313" key="10">
    <source>
        <dbReference type="Proteomes" id="UP001249851"/>
    </source>
</evidence>
<dbReference type="GO" id="GO:0004518">
    <property type="term" value="F:nuclease activity"/>
    <property type="evidence" value="ECO:0007669"/>
    <property type="project" value="UniProtKB-KW"/>
</dbReference>
<dbReference type="PANTHER" id="PTHR22930:SF269">
    <property type="entry name" value="NUCLEASE HARBI1-LIKE PROTEIN"/>
    <property type="match status" value="1"/>
</dbReference>
<keyword evidence="10" id="KW-1185">Reference proteome</keyword>
<sequence length="452" mass="52000">MAIAPAQFTSRESKMADYELEIGLLFLLSRRNRRRLLMQRQTQRKPRKVWIRDIFTRRKTQGDYYNLVQELKLGDREFYFRYMRMSPETFEQLLTMVGPIISKKDTYMREAIGAAERLSLTIHYLAEGASQQSMSFQYRIGRSTVSGIIHETCQAIWEALHEVYLKPPSNKNDWKEISKEFEELWNFPHCLGAIDGKHVSIQCPLKSGSLYYNYKGYFSIVLLAVCDAHYTFTFTDIGGYGSTNDSSIFNNTDIFRAAESGALDFPDAEPLDGFANDLIPYFFVGDEAFALKTWMQRPYPGKNLLEANRIFNYRLSRARRVIENSFGILVARWRIYHRPIQTSVETAENIVKATVCLHNYLRQTNTASYCPSGFLDSEDSTGQIQPGEWRQIVAQCGSNGALKPLASARGARHPKDAMKTREILKEYVNSDCGSVSWQWDYVRSRGNIIPQA</sequence>
<evidence type="ECO:0000256" key="7">
    <source>
        <dbReference type="ARBA" id="ARBA00023242"/>
    </source>
</evidence>
<protein>
    <submittedName>
        <fullName evidence="9">Protein ALP1-like</fullName>
    </submittedName>
</protein>
<dbReference type="InterPro" id="IPR027806">
    <property type="entry name" value="HARBI1_dom"/>
</dbReference>
<dbReference type="GO" id="GO:0046872">
    <property type="term" value="F:metal ion binding"/>
    <property type="evidence" value="ECO:0007669"/>
    <property type="project" value="UniProtKB-KW"/>
</dbReference>
<organism evidence="9 10">
    <name type="scientific">Acropora cervicornis</name>
    <name type="common">Staghorn coral</name>
    <dbReference type="NCBI Taxonomy" id="6130"/>
    <lineage>
        <taxon>Eukaryota</taxon>
        <taxon>Metazoa</taxon>
        <taxon>Cnidaria</taxon>
        <taxon>Anthozoa</taxon>
        <taxon>Hexacorallia</taxon>
        <taxon>Scleractinia</taxon>
        <taxon>Astrocoeniina</taxon>
        <taxon>Acroporidae</taxon>
        <taxon>Acropora</taxon>
    </lineage>
</organism>
<evidence type="ECO:0000256" key="4">
    <source>
        <dbReference type="ARBA" id="ARBA00022722"/>
    </source>
</evidence>
<dbReference type="Pfam" id="PF13359">
    <property type="entry name" value="DDE_Tnp_4"/>
    <property type="match status" value="1"/>
</dbReference>
<proteinExistence type="inferred from homology"/>
<dbReference type="Proteomes" id="UP001249851">
    <property type="component" value="Unassembled WGS sequence"/>
</dbReference>
<reference evidence="9" key="2">
    <citation type="journal article" date="2023" name="Science">
        <title>Genomic signatures of disease resistance in endangered staghorn corals.</title>
        <authorList>
            <person name="Vollmer S.V."/>
            <person name="Selwyn J.D."/>
            <person name="Despard B.A."/>
            <person name="Roesel C.L."/>
        </authorList>
    </citation>
    <scope>NUCLEOTIDE SEQUENCE</scope>
    <source>
        <strain evidence="9">K2</strain>
    </source>
</reference>
<comment type="similarity">
    <text evidence="3">Belongs to the HARBI1 family.</text>
</comment>
<dbReference type="PANTHER" id="PTHR22930">
    <property type="match status" value="1"/>
</dbReference>
<evidence type="ECO:0000256" key="5">
    <source>
        <dbReference type="ARBA" id="ARBA00022723"/>
    </source>
</evidence>
<evidence type="ECO:0000256" key="1">
    <source>
        <dbReference type="ARBA" id="ARBA00001968"/>
    </source>
</evidence>
<keyword evidence="6" id="KW-0378">Hydrolase</keyword>
<name>A0AAD9QUD7_ACRCE</name>
<feature type="domain" description="DDE Tnp4" evidence="8">
    <location>
        <begin position="194"/>
        <end position="359"/>
    </location>
</feature>
<evidence type="ECO:0000259" key="8">
    <source>
        <dbReference type="Pfam" id="PF13359"/>
    </source>
</evidence>
<dbReference type="GO" id="GO:0016787">
    <property type="term" value="F:hydrolase activity"/>
    <property type="evidence" value="ECO:0007669"/>
    <property type="project" value="UniProtKB-KW"/>
</dbReference>
<dbReference type="InterPro" id="IPR045249">
    <property type="entry name" value="HARBI1-like"/>
</dbReference>
<accession>A0AAD9QUD7</accession>